<dbReference type="GO" id="GO:0035494">
    <property type="term" value="P:SNARE complex disassembly"/>
    <property type="evidence" value="ECO:0007669"/>
    <property type="project" value="TreeGrafter"/>
</dbReference>
<evidence type="ECO:0000256" key="5">
    <source>
        <dbReference type="ARBA" id="ARBA00022927"/>
    </source>
</evidence>
<dbReference type="InterPro" id="IPR011990">
    <property type="entry name" value="TPR-like_helical_dom_sf"/>
</dbReference>
<dbReference type="FunFam" id="1.25.40.10:FF:000049">
    <property type="entry name" value="Alpha-soluble NSF attachment protein-like"/>
    <property type="match status" value="1"/>
</dbReference>
<dbReference type="RefSeq" id="XP_018279006.1">
    <property type="nucleotide sequence ID" value="XM_018420825.1"/>
</dbReference>
<evidence type="ECO:0000256" key="8">
    <source>
        <dbReference type="SAM" id="MobiDB-lite"/>
    </source>
</evidence>
<evidence type="ECO:0000256" key="4">
    <source>
        <dbReference type="ARBA" id="ARBA00022892"/>
    </source>
</evidence>
<dbReference type="STRING" id="879819.A0A0J0XN20"/>
<dbReference type="InterPro" id="IPR000744">
    <property type="entry name" value="NSF_attach"/>
</dbReference>
<dbReference type="EMBL" id="KQ087204">
    <property type="protein sequence ID" value="KLT42515.1"/>
    <property type="molecule type" value="Genomic_DNA"/>
</dbReference>
<evidence type="ECO:0000256" key="2">
    <source>
        <dbReference type="ARBA" id="ARBA00010050"/>
    </source>
</evidence>
<evidence type="ECO:0000256" key="6">
    <source>
        <dbReference type="ARBA" id="ARBA00023136"/>
    </source>
</evidence>
<evidence type="ECO:0000256" key="7">
    <source>
        <dbReference type="RuleBase" id="RU367013"/>
    </source>
</evidence>
<dbReference type="GO" id="GO:0019905">
    <property type="term" value="F:syntaxin binding"/>
    <property type="evidence" value="ECO:0007669"/>
    <property type="project" value="TreeGrafter"/>
</dbReference>
<feature type="compositionally biased region" description="Basic and acidic residues" evidence="8">
    <location>
        <begin position="1"/>
        <end position="17"/>
    </location>
</feature>
<dbReference type="CDD" id="cd15832">
    <property type="entry name" value="SNAP"/>
    <property type="match status" value="1"/>
</dbReference>
<comment type="subcellular location">
    <subcellularLocation>
        <location evidence="1 7">Membrane</location>
        <topology evidence="1 7">Peripheral membrane protein</topology>
    </subcellularLocation>
</comment>
<keyword evidence="3 7" id="KW-0813">Transport</keyword>
<dbReference type="GO" id="GO:0005774">
    <property type="term" value="C:vacuolar membrane"/>
    <property type="evidence" value="ECO:0007669"/>
    <property type="project" value="TreeGrafter"/>
</dbReference>
<dbReference type="PANTHER" id="PTHR13768:SF8">
    <property type="entry name" value="ALPHA-SOLUBLE NSF ATTACHMENT PROTEIN"/>
    <property type="match status" value="1"/>
</dbReference>
<dbReference type="Proteomes" id="UP000053611">
    <property type="component" value="Unassembled WGS sequence"/>
</dbReference>
<protein>
    <submittedName>
        <fullName evidence="9">TPR-like protein</fullName>
    </submittedName>
</protein>
<dbReference type="GO" id="GO:0006886">
    <property type="term" value="P:intracellular protein transport"/>
    <property type="evidence" value="ECO:0007669"/>
    <property type="project" value="UniProtKB-UniRule"/>
</dbReference>
<dbReference type="OrthoDB" id="9984275at2759"/>
<dbReference type="GO" id="GO:0005483">
    <property type="term" value="F:soluble NSF attachment protein activity"/>
    <property type="evidence" value="ECO:0007669"/>
    <property type="project" value="UniProtKB-ARBA"/>
</dbReference>
<keyword evidence="6 7" id="KW-0472">Membrane</keyword>
<dbReference type="AlphaFoldDB" id="A0A0J0XN20"/>
<accession>A0A0J0XN20</accession>
<keyword evidence="10" id="KW-1185">Reference proteome</keyword>
<evidence type="ECO:0000313" key="10">
    <source>
        <dbReference type="Proteomes" id="UP000053611"/>
    </source>
</evidence>
<keyword evidence="4 7" id="KW-0931">ER-Golgi transport</keyword>
<evidence type="ECO:0000256" key="1">
    <source>
        <dbReference type="ARBA" id="ARBA00004170"/>
    </source>
</evidence>
<sequence length="289" mass="32064">MGGSRGDDLLAKAEKKASSSTGWFSSSSTKWEEAADLFQQAGNAYKVDGAWAQSGKAFEKEAGCRIKADEKNDAMNAFHNAAKSYKKVDPAAAVNALHQTIKLVLDAGNFRQAADREKEIAQIYAQDGLDIAKARDSYQRAGDWYKQEDANATANQCYQNAAELSADLGDYQRAVQLYTTVADWSLTSPLTKYSVKEYWLRAVMCSIAMGDLVLAQRNLNDFSQKDLTFPSTREAKFAKELVDACEEADVERFTAAVYQYDQVTKLDNWKTKILLHVKKALEEDEGGLT</sequence>
<proteinExistence type="inferred from homology"/>
<dbReference type="Pfam" id="PF14938">
    <property type="entry name" value="SNAP"/>
    <property type="match status" value="1"/>
</dbReference>
<dbReference type="Gene3D" id="1.25.40.10">
    <property type="entry name" value="Tetratricopeptide repeat domain"/>
    <property type="match status" value="1"/>
</dbReference>
<comment type="function">
    <text evidence="7">Required for vesicular transport between the endoplasmic reticulum and the Golgi apparatus.</text>
</comment>
<feature type="compositionally biased region" description="Low complexity" evidence="8">
    <location>
        <begin position="18"/>
        <end position="27"/>
    </location>
</feature>
<dbReference type="PRINTS" id="PR00448">
    <property type="entry name" value="NSFATTACHMNT"/>
</dbReference>
<name>A0A0J0XN20_9TREE</name>
<dbReference type="GO" id="GO:0031201">
    <property type="term" value="C:SNARE complex"/>
    <property type="evidence" value="ECO:0007669"/>
    <property type="project" value="TreeGrafter"/>
</dbReference>
<comment type="similarity">
    <text evidence="2 7">Belongs to the SNAP family.</text>
</comment>
<evidence type="ECO:0000256" key="3">
    <source>
        <dbReference type="ARBA" id="ARBA00022448"/>
    </source>
</evidence>
<dbReference type="GeneID" id="28981428"/>
<gene>
    <name evidence="9" type="ORF">CC85DRAFT_260162</name>
</gene>
<organism evidence="9 10">
    <name type="scientific">Cutaneotrichosporon oleaginosum</name>
    <dbReference type="NCBI Taxonomy" id="879819"/>
    <lineage>
        <taxon>Eukaryota</taxon>
        <taxon>Fungi</taxon>
        <taxon>Dikarya</taxon>
        <taxon>Basidiomycota</taxon>
        <taxon>Agaricomycotina</taxon>
        <taxon>Tremellomycetes</taxon>
        <taxon>Trichosporonales</taxon>
        <taxon>Trichosporonaceae</taxon>
        <taxon>Cutaneotrichosporon</taxon>
    </lineage>
</organism>
<keyword evidence="5 7" id="KW-0653">Protein transport</keyword>
<dbReference type="SUPFAM" id="SSF48452">
    <property type="entry name" value="TPR-like"/>
    <property type="match status" value="1"/>
</dbReference>
<dbReference type="PANTHER" id="PTHR13768">
    <property type="entry name" value="SOLUBLE NSF ATTACHMENT PROTEIN SNAP"/>
    <property type="match status" value="1"/>
</dbReference>
<evidence type="ECO:0000313" key="9">
    <source>
        <dbReference type="EMBL" id="KLT42515.1"/>
    </source>
</evidence>
<feature type="region of interest" description="Disordered" evidence="8">
    <location>
        <begin position="1"/>
        <end position="27"/>
    </location>
</feature>
<reference evidence="9 10" key="1">
    <citation type="submission" date="2015-03" db="EMBL/GenBank/DDBJ databases">
        <title>Genomics and transcriptomics of the oil-accumulating basidiomycete yeast T. oleaginosus allow insights into substrate utilization and the diverse evolutionary trajectories of mating systems in fungi.</title>
        <authorList>
            <consortium name="DOE Joint Genome Institute"/>
            <person name="Kourist R."/>
            <person name="Kracht O."/>
            <person name="Bracharz F."/>
            <person name="Lipzen A."/>
            <person name="Nolan M."/>
            <person name="Ohm R."/>
            <person name="Grigoriev I."/>
            <person name="Sun S."/>
            <person name="Heitman J."/>
            <person name="Bruck T."/>
            <person name="Nowrousian M."/>
        </authorList>
    </citation>
    <scope>NUCLEOTIDE SEQUENCE [LARGE SCALE GENOMIC DNA]</scope>
    <source>
        <strain evidence="9 10">IBC0246</strain>
    </source>
</reference>